<evidence type="ECO:0000313" key="2">
    <source>
        <dbReference type="Proteomes" id="UP001217945"/>
    </source>
</evidence>
<gene>
    <name evidence="1" type="primary">asp3</name>
    <name evidence="1" type="ORF">PSQ53_03300</name>
</gene>
<name>A0AAW6JH30_LIMRT</name>
<dbReference type="EMBL" id="JAQTKT010000001">
    <property type="protein sequence ID" value="MDD1381989.1"/>
    <property type="molecule type" value="Genomic_DNA"/>
</dbReference>
<sequence length="226" mass="25851">MDSIYIKSPADLYYRGMPGEIRDGVYHSSKYYGSSGQSATHAYLYGTRLKFLARDHVEIRNPFLPTGSTIYHWDEMFNFSTAHAVPQLPLLAHNHHYQLHLVAESNYEAGLYLRVLMFDYASKLVKMQIIRQATGIFTFVPKAYFYAIELVSAGCTEVIFHRLDLTDVTTEVQPQVEAAAQLAEDDDVEDVVVNEELHASVNYQQLLVRNATHQEQRLAIINQYLD</sequence>
<evidence type="ECO:0000313" key="1">
    <source>
        <dbReference type="EMBL" id="MDD1381989.1"/>
    </source>
</evidence>
<dbReference type="AlphaFoldDB" id="A0AAW6JH30"/>
<dbReference type="Proteomes" id="UP001217945">
    <property type="component" value="Unassembled WGS sequence"/>
</dbReference>
<dbReference type="NCBIfam" id="TIGR03711">
    <property type="entry name" value="acc_sec_asp3"/>
    <property type="match status" value="1"/>
</dbReference>
<dbReference type="GO" id="GO:0015031">
    <property type="term" value="P:protein transport"/>
    <property type="evidence" value="ECO:0007669"/>
    <property type="project" value="InterPro"/>
</dbReference>
<proteinExistence type="predicted"/>
<dbReference type="Pfam" id="PF15432">
    <property type="entry name" value="Sec-ASP3"/>
    <property type="match status" value="1"/>
</dbReference>
<reference evidence="1" key="1">
    <citation type="submission" date="2023-02" db="EMBL/GenBank/DDBJ databases">
        <title>Complete genome sequence of Limosilactobacillus reuteri SRCM217616 isolated from Bos taurus feces.</title>
        <authorList>
            <person name="Yang H.-G."/>
            <person name="Kim J.-W."/>
            <person name="Ha G.-S."/>
            <person name="Yang H.-J."/>
            <person name="Jeong D.-Y."/>
        </authorList>
    </citation>
    <scope>NUCLEOTIDE SEQUENCE</scope>
    <source>
        <strain evidence="1">SRCM217616</strain>
    </source>
</reference>
<organism evidence="1 2">
    <name type="scientific">Limosilactobacillus reuteri</name>
    <name type="common">Lactobacillus reuteri</name>
    <dbReference type="NCBI Taxonomy" id="1598"/>
    <lineage>
        <taxon>Bacteria</taxon>
        <taxon>Bacillati</taxon>
        <taxon>Bacillota</taxon>
        <taxon>Bacilli</taxon>
        <taxon>Lactobacillales</taxon>
        <taxon>Lactobacillaceae</taxon>
        <taxon>Limosilactobacillus</taxon>
    </lineage>
</organism>
<dbReference type="InterPro" id="IPR022259">
    <property type="entry name" value="Acessory_Sec_prot_Asp3"/>
</dbReference>
<accession>A0AAW6JH30</accession>
<dbReference type="RefSeq" id="WP_152704111.1">
    <property type="nucleotide sequence ID" value="NZ_JANLJD010000001.1"/>
</dbReference>
<protein>
    <submittedName>
        <fullName evidence="1">Accessory Sec system protein Asp3</fullName>
    </submittedName>
</protein>
<comment type="caution">
    <text evidence="1">The sequence shown here is derived from an EMBL/GenBank/DDBJ whole genome shotgun (WGS) entry which is preliminary data.</text>
</comment>